<dbReference type="GO" id="GO:0008234">
    <property type="term" value="F:cysteine-type peptidase activity"/>
    <property type="evidence" value="ECO:0007669"/>
    <property type="project" value="UniProtKB-KW"/>
</dbReference>
<feature type="compositionally biased region" description="Polar residues" evidence="5">
    <location>
        <begin position="245"/>
        <end position="262"/>
    </location>
</feature>
<evidence type="ECO:0000259" key="8">
    <source>
        <dbReference type="PROSITE" id="PS51935"/>
    </source>
</evidence>
<name>D3MPT3_9FIRM</name>
<feature type="compositionally biased region" description="Low complexity" evidence="5">
    <location>
        <begin position="167"/>
        <end position="176"/>
    </location>
</feature>
<dbReference type="PANTHER" id="PTHR47053">
    <property type="entry name" value="MUREIN DD-ENDOPEPTIDASE MEPH-RELATED"/>
    <property type="match status" value="1"/>
</dbReference>
<comment type="similarity">
    <text evidence="1">Belongs to the peptidase C40 family.</text>
</comment>
<dbReference type="InterPro" id="IPR000064">
    <property type="entry name" value="NLP_P60_dom"/>
</dbReference>
<keyword evidence="4" id="KW-0788">Thiol protease</keyword>
<dbReference type="Gene3D" id="2.30.30.40">
    <property type="entry name" value="SH3 Domains"/>
    <property type="match status" value="2"/>
</dbReference>
<feature type="region of interest" description="Disordered" evidence="5">
    <location>
        <begin position="155"/>
        <end position="178"/>
    </location>
</feature>
<dbReference type="InterPro" id="IPR051202">
    <property type="entry name" value="Peptidase_C40"/>
</dbReference>
<dbReference type="Gene3D" id="3.90.1720.10">
    <property type="entry name" value="endopeptidase domain like (from Nostoc punctiforme)"/>
    <property type="match status" value="1"/>
</dbReference>
<gene>
    <name evidence="9" type="ORF">HMPREF0631_0407</name>
</gene>
<dbReference type="PROSITE" id="PS51935">
    <property type="entry name" value="NLPC_P60"/>
    <property type="match status" value="1"/>
</dbReference>
<dbReference type="PANTHER" id="PTHR47053:SF1">
    <property type="entry name" value="MUREIN DD-ENDOPEPTIDASE MEPH-RELATED"/>
    <property type="match status" value="1"/>
</dbReference>
<protein>
    <submittedName>
        <fullName evidence="9">NlpC/P60 family protein</fullName>
    </submittedName>
</protein>
<keyword evidence="6" id="KW-0732">Signal</keyword>
<evidence type="ECO:0000313" key="10">
    <source>
        <dbReference type="Proteomes" id="UP000004206"/>
    </source>
</evidence>
<feature type="region of interest" description="Disordered" evidence="5">
    <location>
        <begin position="245"/>
        <end position="272"/>
    </location>
</feature>
<keyword evidence="3" id="KW-0378">Hydrolase</keyword>
<dbReference type="PROSITE" id="PS51781">
    <property type="entry name" value="SH3B"/>
    <property type="match status" value="2"/>
</dbReference>
<dbReference type="GeneID" id="79841970"/>
<evidence type="ECO:0000256" key="6">
    <source>
        <dbReference type="SAM" id="SignalP"/>
    </source>
</evidence>
<dbReference type="SUPFAM" id="SSF54001">
    <property type="entry name" value="Cysteine proteinases"/>
    <property type="match status" value="1"/>
</dbReference>
<evidence type="ECO:0000313" key="9">
    <source>
        <dbReference type="EMBL" id="EFD05868.1"/>
    </source>
</evidence>
<proteinExistence type="inferred from homology"/>
<reference evidence="9 10" key="1">
    <citation type="submission" date="2010-01" db="EMBL/GenBank/DDBJ databases">
        <authorList>
            <person name="Dodson R."/>
            <person name="Madupu R."/>
            <person name="Durkin A.S."/>
            <person name="Torralba M."/>
            <person name="Methe B."/>
            <person name="Sutton G.G."/>
            <person name="Strausberg R.L."/>
            <person name="Nelson K.E."/>
        </authorList>
    </citation>
    <scope>NUCLEOTIDE SEQUENCE [LARGE SCALE GENOMIC DNA]</scope>
    <source>
        <strain evidence="9 10">653-L</strain>
    </source>
</reference>
<sequence length="399" mass="42037">MKKAITVLGLGAAAVAISVTNASASEQQVQNNALEQQAQNSTPEQKQAQTSTPEQKQAQTSTSINLREQPSATSNKVSKLQAGSKVTIKESQNGWANIQTEDGQCGWVSGYYVTDENGKSAVPAVNTKVNPVAQNNNNLNKKTFKNKNITNIKNNSENVQVENQKTSPSSNASSSAMGRVNSSVGLNVRSGAGINNKVISTLNNNDDVEILGEESGWYKVRLSNGTIGYVGAGYIAKTQGNVTNNSQGNLTNNSQRDNSQTDAVADKNKSGLTPTKASGAVAKIAQSLLGTRYSWGGTSTSGFDCSGFTQYVYKKALGIDIPRVSRAQASAGRAVSLANAIAGDLLYFDTMGSGTVSHVGIYLGNGKFIHASGTASNPEYVKTSSLSESWVKCLGARRF</sequence>
<keyword evidence="10" id="KW-1185">Reference proteome</keyword>
<evidence type="ECO:0000256" key="1">
    <source>
        <dbReference type="ARBA" id="ARBA00007074"/>
    </source>
</evidence>
<evidence type="ECO:0000259" key="7">
    <source>
        <dbReference type="PROSITE" id="PS51781"/>
    </source>
</evidence>
<feature type="compositionally biased region" description="Polar residues" evidence="5">
    <location>
        <begin position="28"/>
        <end position="78"/>
    </location>
</feature>
<feature type="region of interest" description="Disordered" evidence="5">
    <location>
        <begin position="28"/>
        <end position="82"/>
    </location>
</feature>
<organism evidence="9 10">
    <name type="scientific">Peptostreptococcus anaerobius 653-L</name>
    <dbReference type="NCBI Taxonomy" id="596329"/>
    <lineage>
        <taxon>Bacteria</taxon>
        <taxon>Bacillati</taxon>
        <taxon>Bacillota</taxon>
        <taxon>Clostridia</taxon>
        <taxon>Peptostreptococcales</taxon>
        <taxon>Peptostreptococcaceae</taxon>
        <taxon>Peptostreptococcus</taxon>
    </lineage>
</organism>
<dbReference type="EMBL" id="ADJN01000008">
    <property type="protein sequence ID" value="EFD05868.1"/>
    <property type="molecule type" value="Genomic_DNA"/>
</dbReference>
<dbReference type="InterPro" id="IPR038765">
    <property type="entry name" value="Papain-like_cys_pep_sf"/>
</dbReference>
<keyword evidence="2" id="KW-0645">Protease</keyword>
<feature type="domain" description="SH3b" evidence="7">
    <location>
        <begin position="175"/>
        <end position="239"/>
    </location>
</feature>
<dbReference type="SMR" id="D3MPT3"/>
<accession>D3MPT3</accession>
<comment type="caution">
    <text evidence="9">The sequence shown here is derived from an EMBL/GenBank/DDBJ whole genome shotgun (WGS) entry which is preliminary data.</text>
</comment>
<dbReference type="Pfam" id="PF08239">
    <property type="entry name" value="SH3_3"/>
    <property type="match status" value="2"/>
</dbReference>
<evidence type="ECO:0000256" key="3">
    <source>
        <dbReference type="ARBA" id="ARBA00022801"/>
    </source>
</evidence>
<feature type="signal peptide" evidence="6">
    <location>
        <begin position="1"/>
        <end position="24"/>
    </location>
</feature>
<dbReference type="SMART" id="SM00287">
    <property type="entry name" value="SH3b"/>
    <property type="match status" value="2"/>
</dbReference>
<dbReference type="RefSeq" id="WP_002842677.1">
    <property type="nucleotide sequence ID" value="NZ_ADJN01000008.1"/>
</dbReference>
<feature type="chain" id="PRO_5003048267" evidence="6">
    <location>
        <begin position="25"/>
        <end position="399"/>
    </location>
</feature>
<dbReference type="eggNOG" id="COG0791">
    <property type="taxonomic scope" value="Bacteria"/>
</dbReference>
<dbReference type="GO" id="GO:0006508">
    <property type="term" value="P:proteolysis"/>
    <property type="evidence" value="ECO:0007669"/>
    <property type="project" value="UniProtKB-KW"/>
</dbReference>
<evidence type="ECO:0000256" key="2">
    <source>
        <dbReference type="ARBA" id="ARBA00022670"/>
    </source>
</evidence>
<evidence type="ECO:0000256" key="5">
    <source>
        <dbReference type="SAM" id="MobiDB-lite"/>
    </source>
</evidence>
<dbReference type="InterPro" id="IPR003646">
    <property type="entry name" value="SH3-like_bac-type"/>
</dbReference>
<dbReference type="Pfam" id="PF00877">
    <property type="entry name" value="NLPC_P60"/>
    <property type="match status" value="1"/>
</dbReference>
<dbReference type="OrthoDB" id="9808890at2"/>
<dbReference type="AlphaFoldDB" id="D3MPT3"/>
<feature type="domain" description="SH3b" evidence="7">
    <location>
        <begin position="54"/>
        <end position="117"/>
    </location>
</feature>
<evidence type="ECO:0000256" key="4">
    <source>
        <dbReference type="ARBA" id="ARBA00022807"/>
    </source>
</evidence>
<feature type="domain" description="NlpC/P60" evidence="8">
    <location>
        <begin position="275"/>
        <end position="399"/>
    </location>
</feature>
<dbReference type="Proteomes" id="UP000004206">
    <property type="component" value="Unassembled WGS sequence"/>
</dbReference>